<sequence>MSTVVDSILKQYEQKVGSINPKAVGSNLLLMFAFSVGTLLAFNILRPMNKVVYQPKVKYYVGNKQPPKVRSSCAHSSTFALNAPIQIRDGFFDWIPPLIRTKEPEILEKVGLDAVAFLRFLRLLRWLFLAVSILACGALIPTNVLYHLKNNPSATVNYLSLLTIQGVTATLLAFTKVACFLAFTVLFFVWWHWKRMVVLRLQWFRSDEYLKSFYARTLMILHVPKKLQSDEGLQQLFDSMQIPYPTTAVHIGRRVGDLPDLVDYHNQAVRDLEQVLVTYLNGGRIAKRRPKLTIGGFCGIGGVQRDAIDYYTAKLKKTELAIEQWRTRIDRTKAENYGFASMAAVPYAHVVARILENKRPKGATVTLAPNPKDIIWKNLTKSDGTHMKNNILGFIYITLLSFVYIIPLLLVSLISNLASVSEYVSFLQTWSQKSQWSFSLVSGVLPPAISAFFYFLLPRTMRRLSKFQGAFVIFTLIGVGYRKKSHYSLPCACFQESIAQIYVAVGHHTSIGNIIKGFHGVPEQIQETYLSQSSYWLTFFPLRGFLVLFDLAQVVSLIWIFFKTRLFGRTPRDIREWTQPPDFQYAVFYSNLLFMAAVGLIYAPLAPLVALGACVVFWLSSFVYKYQLMYVFVSKVESGGRLWNVVMNRLLVSVVIMNLMMLLTIGLAFQWDHWLWIAMVPSVIIVIAFKIWMNQTFDSQFRYYIPNEAEIAKSKVHSEAMDRQGGRLSKRFGHPALHVELFTPMVHAKMMPLLPEVYKGRLAQEKTALNEYGGQKMEAAVTPDGVRIAAIEQSDIAWDLTMYQRNRAEGDWDTRSMASSTVFGGPSVGSPSIQHGKATSYFAGRSHDQYLNHGPMASQSEIELAQFGGTDQVPLLTADLYQGTPPQSFQQLPPEYSYPPPQRPFHQHRPSTGDSAWSGGEVRVPSMYGQAPAVPQGPASDSYRSAPLYRPNSGVGVPPNMGGPRPPPHHSQSFSNSHAQPHPPVPHHANSYSQSQSQPYPPPPSQQQHSRQGSGANFGGYR</sequence>
<feature type="transmembrane region" description="Helical" evidence="8">
    <location>
        <begin position="435"/>
        <end position="457"/>
    </location>
</feature>
<evidence type="ECO:0000256" key="8">
    <source>
        <dbReference type="SAM" id="Phobius"/>
    </source>
</evidence>
<dbReference type="Pfam" id="PF02714">
    <property type="entry name" value="RSN1_7TM"/>
    <property type="match status" value="1"/>
</dbReference>
<evidence type="ECO:0000256" key="1">
    <source>
        <dbReference type="ARBA" id="ARBA00004141"/>
    </source>
</evidence>
<feature type="domain" description="CSC1/OSCA1-like N-terminal transmembrane" evidence="10">
    <location>
        <begin position="24"/>
        <end position="191"/>
    </location>
</feature>
<feature type="transmembrane region" description="Helical" evidence="8">
    <location>
        <begin position="540"/>
        <end position="562"/>
    </location>
</feature>
<evidence type="ECO:0000259" key="11">
    <source>
        <dbReference type="Pfam" id="PF14703"/>
    </source>
</evidence>
<evidence type="ECO:0000256" key="4">
    <source>
        <dbReference type="ARBA" id="ARBA00022692"/>
    </source>
</evidence>
<feature type="transmembrane region" description="Helical" evidence="8">
    <location>
        <begin position="646"/>
        <end position="668"/>
    </location>
</feature>
<evidence type="ECO:0000256" key="2">
    <source>
        <dbReference type="ARBA" id="ARBA00007779"/>
    </source>
</evidence>
<feature type="transmembrane region" description="Helical" evidence="8">
    <location>
        <begin position="126"/>
        <end position="146"/>
    </location>
</feature>
<dbReference type="GO" id="GO:0005227">
    <property type="term" value="F:calcium-activated cation channel activity"/>
    <property type="evidence" value="ECO:0007669"/>
    <property type="project" value="InterPro"/>
</dbReference>
<dbReference type="GO" id="GO:0005886">
    <property type="term" value="C:plasma membrane"/>
    <property type="evidence" value="ECO:0007669"/>
    <property type="project" value="TreeGrafter"/>
</dbReference>
<accession>A0A067MZB7</accession>
<dbReference type="Pfam" id="PF14703">
    <property type="entry name" value="PHM7_cyt"/>
    <property type="match status" value="1"/>
</dbReference>
<dbReference type="PANTHER" id="PTHR13018:SF149">
    <property type="entry name" value="DOMAIN PROTEIN, PUTATIVE (AFU_ORTHOLOGUE AFUA_3G11660)-RELATED"/>
    <property type="match status" value="1"/>
</dbReference>
<evidence type="ECO:0000256" key="5">
    <source>
        <dbReference type="ARBA" id="ARBA00022989"/>
    </source>
</evidence>
<dbReference type="PANTHER" id="PTHR13018">
    <property type="entry name" value="PROBABLE MEMBRANE PROTEIN DUF221-RELATED"/>
    <property type="match status" value="1"/>
</dbReference>
<feature type="domain" description="CSC1/OSCA1-like cytosolic" evidence="11">
    <location>
        <begin position="215"/>
        <end position="378"/>
    </location>
</feature>
<dbReference type="Pfam" id="PF13967">
    <property type="entry name" value="RSN1_TM"/>
    <property type="match status" value="1"/>
</dbReference>
<feature type="transmembrane region" description="Helical" evidence="8">
    <location>
        <begin position="608"/>
        <end position="626"/>
    </location>
</feature>
<feature type="compositionally biased region" description="Low complexity" evidence="7">
    <location>
        <begin position="987"/>
        <end position="998"/>
    </location>
</feature>
<organism evidence="12 13">
    <name type="scientific">Botryobasidium botryosum (strain FD-172 SS1)</name>
    <dbReference type="NCBI Taxonomy" id="930990"/>
    <lineage>
        <taxon>Eukaryota</taxon>
        <taxon>Fungi</taxon>
        <taxon>Dikarya</taxon>
        <taxon>Basidiomycota</taxon>
        <taxon>Agaricomycotina</taxon>
        <taxon>Agaricomycetes</taxon>
        <taxon>Cantharellales</taxon>
        <taxon>Botryobasidiaceae</taxon>
        <taxon>Botryobasidium</taxon>
    </lineage>
</organism>
<dbReference type="InterPro" id="IPR032880">
    <property type="entry name" value="CSC1/OSCA1-like_N"/>
</dbReference>
<feature type="region of interest" description="Disordered" evidence="7">
    <location>
        <begin position="881"/>
        <end position="1022"/>
    </location>
</feature>
<evidence type="ECO:0000256" key="7">
    <source>
        <dbReference type="SAM" id="MobiDB-lite"/>
    </source>
</evidence>
<keyword evidence="3" id="KW-0813">Transport</keyword>
<dbReference type="AlphaFoldDB" id="A0A067MZB7"/>
<dbReference type="InterPro" id="IPR003864">
    <property type="entry name" value="CSC1/OSCA1-like_7TM"/>
</dbReference>
<gene>
    <name evidence="12" type="ORF">BOTBODRAFT_41304</name>
</gene>
<keyword evidence="13" id="KW-1185">Reference proteome</keyword>
<dbReference type="InParanoid" id="A0A067MZB7"/>
<evidence type="ECO:0000259" key="10">
    <source>
        <dbReference type="Pfam" id="PF13967"/>
    </source>
</evidence>
<dbReference type="Proteomes" id="UP000027195">
    <property type="component" value="Unassembled WGS sequence"/>
</dbReference>
<evidence type="ECO:0000313" key="12">
    <source>
        <dbReference type="EMBL" id="KDQ20055.1"/>
    </source>
</evidence>
<name>A0A067MZB7_BOTB1</name>
<protein>
    <recommendedName>
        <fullName evidence="14">DUF221-domain-containing protein</fullName>
    </recommendedName>
</protein>
<evidence type="ECO:0000256" key="3">
    <source>
        <dbReference type="ARBA" id="ARBA00022448"/>
    </source>
</evidence>
<feature type="transmembrane region" description="Helical" evidence="8">
    <location>
        <begin position="166"/>
        <end position="191"/>
    </location>
</feature>
<dbReference type="InterPro" id="IPR045122">
    <property type="entry name" value="Csc1-like"/>
</dbReference>
<evidence type="ECO:0000259" key="9">
    <source>
        <dbReference type="Pfam" id="PF02714"/>
    </source>
</evidence>
<feature type="transmembrane region" description="Helical" evidence="8">
    <location>
        <begin position="464"/>
        <end position="481"/>
    </location>
</feature>
<evidence type="ECO:0000313" key="13">
    <source>
        <dbReference type="Proteomes" id="UP000027195"/>
    </source>
</evidence>
<feature type="compositionally biased region" description="Low complexity" evidence="7">
    <location>
        <begin position="951"/>
        <end position="963"/>
    </location>
</feature>
<dbReference type="InterPro" id="IPR027815">
    <property type="entry name" value="CSC1/OSCA1-like_cyt"/>
</dbReference>
<keyword evidence="4 8" id="KW-0812">Transmembrane</keyword>
<keyword evidence="5 8" id="KW-1133">Transmembrane helix</keyword>
<dbReference type="STRING" id="930990.A0A067MZB7"/>
<dbReference type="HOGENOM" id="CLU_009187_0_0_1"/>
<feature type="transmembrane region" description="Helical" evidence="8">
    <location>
        <begin position="28"/>
        <end position="45"/>
    </location>
</feature>
<evidence type="ECO:0008006" key="14">
    <source>
        <dbReference type="Google" id="ProtNLM"/>
    </source>
</evidence>
<comment type="subcellular location">
    <subcellularLocation>
        <location evidence="1">Membrane</location>
        <topology evidence="1">Multi-pass membrane protein</topology>
    </subcellularLocation>
</comment>
<proteinExistence type="inferred from homology"/>
<dbReference type="FunCoup" id="A0A067MZB7">
    <property type="interactions" value="47"/>
</dbReference>
<feature type="transmembrane region" description="Helical" evidence="8">
    <location>
        <begin position="391"/>
        <end position="415"/>
    </location>
</feature>
<feature type="domain" description="CSC1/OSCA1-like 7TM region" evidence="9">
    <location>
        <begin position="390"/>
        <end position="664"/>
    </location>
</feature>
<keyword evidence="6 8" id="KW-0472">Membrane</keyword>
<evidence type="ECO:0000256" key="6">
    <source>
        <dbReference type="ARBA" id="ARBA00023136"/>
    </source>
</evidence>
<comment type="similarity">
    <text evidence="2">Belongs to the CSC1 (TC 1.A.17) family.</text>
</comment>
<dbReference type="OrthoDB" id="2150324at2759"/>
<reference evidence="13" key="1">
    <citation type="journal article" date="2014" name="Proc. Natl. Acad. Sci. U.S.A.">
        <title>Extensive sampling of basidiomycete genomes demonstrates inadequacy of the white-rot/brown-rot paradigm for wood decay fungi.</title>
        <authorList>
            <person name="Riley R."/>
            <person name="Salamov A.A."/>
            <person name="Brown D.W."/>
            <person name="Nagy L.G."/>
            <person name="Floudas D."/>
            <person name="Held B.W."/>
            <person name="Levasseur A."/>
            <person name="Lombard V."/>
            <person name="Morin E."/>
            <person name="Otillar R."/>
            <person name="Lindquist E.A."/>
            <person name="Sun H."/>
            <person name="LaButti K.M."/>
            <person name="Schmutz J."/>
            <person name="Jabbour D."/>
            <person name="Luo H."/>
            <person name="Baker S.E."/>
            <person name="Pisabarro A.G."/>
            <person name="Walton J.D."/>
            <person name="Blanchette R.A."/>
            <person name="Henrissat B."/>
            <person name="Martin F."/>
            <person name="Cullen D."/>
            <person name="Hibbett D.S."/>
            <person name="Grigoriev I.V."/>
        </authorList>
    </citation>
    <scope>NUCLEOTIDE SEQUENCE [LARGE SCALE GENOMIC DNA]</scope>
    <source>
        <strain evidence="13">FD-172 SS1</strain>
    </source>
</reference>
<dbReference type="EMBL" id="KL198018">
    <property type="protein sequence ID" value="KDQ20055.1"/>
    <property type="molecule type" value="Genomic_DNA"/>
</dbReference>
<feature type="transmembrane region" description="Helical" evidence="8">
    <location>
        <begin position="674"/>
        <end position="693"/>
    </location>
</feature>